<dbReference type="NCBIfam" id="TIGR04183">
    <property type="entry name" value="Por_Secre_tail"/>
    <property type="match status" value="1"/>
</dbReference>
<dbReference type="Gene3D" id="2.60.40.10">
    <property type="entry name" value="Immunoglobulins"/>
    <property type="match status" value="1"/>
</dbReference>
<dbReference type="EMBL" id="JBHUDG010000051">
    <property type="protein sequence ID" value="MFD1632103.1"/>
    <property type="molecule type" value="Genomic_DNA"/>
</dbReference>
<name>A0ABW4IJ39_9SPHI</name>
<organism evidence="2 3">
    <name type="scientific">Pseudopedobacter beijingensis</name>
    <dbReference type="NCBI Taxonomy" id="1207056"/>
    <lineage>
        <taxon>Bacteria</taxon>
        <taxon>Pseudomonadati</taxon>
        <taxon>Bacteroidota</taxon>
        <taxon>Sphingobacteriia</taxon>
        <taxon>Sphingobacteriales</taxon>
        <taxon>Sphingobacteriaceae</taxon>
        <taxon>Pseudopedobacter</taxon>
    </lineage>
</organism>
<evidence type="ECO:0000313" key="2">
    <source>
        <dbReference type="EMBL" id="MFD1632103.1"/>
    </source>
</evidence>
<comment type="caution">
    <text evidence="2">The sequence shown here is derived from an EMBL/GenBank/DDBJ whole genome shotgun (WGS) entry which is preliminary data.</text>
</comment>
<protein>
    <submittedName>
        <fullName evidence="2">T9SS type A sorting domain-containing protein</fullName>
    </submittedName>
</protein>
<proteinExistence type="predicted"/>
<gene>
    <name evidence="2" type="ORF">ACFSAH_19690</name>
</gene>
<sequence length="422" mass="46282">MKKLYFMTIALILGLGNTINAQDLLVGWNFRLPTAIDGKLTEVAAYSTTGATFQTLPKITMGANLTTVGITGNSAGFGGDIKSTGTMPTTFAEALSTGTYYEIILQPKTGETVSLGTLDFKIRREFDKSPNAYVWTYSINGTDENSFLANKLHAERDIRNEFYNQVISTDPSNNGVVQPTVTLTGLTNLTSTSTVYLRLYFWNTLDMTGVADATAKGYNFALGKTMTTTPINYDVLNIKGITTLPVKLTSFKATKAPNGIKLNWQTASEENNSHFEVYKSANGKPDIFVGSQNGAGNSTQINNYSLTDYEPFIGTNYYQLRQVDIDGQYQESAIISIKNTLETEDAIKVYQKESSIELRLNSTEGGKGTLQIVDVTGRLIYKKEVNLSAGDNKLELPFNASSGVYMINLTTDNKTVGTKFIW</sequence>
<dbReference type="InterPro" id="IPR013783">
    <property type="entry name" value="Ig-like_fold"/>
</dbReference>
<dbReference type="InterPro" id="IPR026444">
    <property type="entry name" value="Secre_tail"/>
</dbReference>
<dbReference type="Pfam" id="PF18962">
    <property type="entry name" value="Por_Secre_tail"/>
    <property type="match status" value="1"/>
</dbReference>
<dbReference type="RefSeq" id="WP_379664424.1">
    <property type="nucleotide sequence ID" value="NZ_JBHUDG010000051.1"/>
</dbReference>
<evidence type="ECO:0000313" key="3">
    <source>
        <dbReference type="Proteomes" id="UP001597118"/>
    </source>
</evidence>
<dbReference type="Proteomes" id="UP001597118">
    <property type="component" value="Unassembled WGS sequence"/>
</dbReference>
<reference evidence="3" key="1">
    <citation type="journal article" date="2019" name="Int. J. Syst. Evol. Microbiol.">
        <title>The Global Catalogue of Microorganisms (GCM) 10K type strain sequencing project: providing services to taxonomists for standard genome sequencing and annotation.</title>
        <authorList>
            <consortium name="The Broad Institute Genomics Platform"/>
            <consortium name="The Broad Institute Genome Sequencing Center for Infectious Disease"/>
            <person name="Wu L."/>
            <person name="Ma J."/>
        </authorList>
    </citation>
    <scope>NUCLEOTIDE SEQUENCE [LARGE SCALE GENOMIC DNA]</scope>
    <source>
        <strain evidence="3">CCUG 53762</strain>
    </source>
</reference>
<feature type="domain" description="Secretion system C-terminal sorting" evidence="1">
    <location>
        <begin position="356"/>
        <end position="421"/>
    </location>
</feature>
<keyword evidence="3" id="KW-1185">Reference proteome</keyword>
<accession>A0ABW4IJ39</accession>
<evidence type="ECO:0000259" key="1">
    <source>
        <dbReference type="Pfam" id="PF18962"/>
    </source>
</evidence>